<reference evidence="7 8" key="1">
    <citation type="submission" date="2019-03" db="EMBL/GenBank/DDBJ databases">
        <title>Genomic Encyclopedia of Type Strains, Phase IV (KMG-IV): sequencing the most valuable type-strain genomes for metagenomic binning, comparative biology and taxonomic classification.</title>
        <authorList>
            <person name="Goeker M."/>
        </authorList>
    </citation>
    <scope>NUCLEOTIDE SEQUENCE [LARGE SCALE GENOMIC DNA]</scope>
    <source>
        <strain evidence="7 8">DSM 45934</strain>
    </source>
</reference>
<dbReference type="Pfam" id="PF01565">
    <property type="entry name" value="FAD_binding_4"/>
    <property type="match status" value="1"/>
</dbReference>
<dbReference type="InterPro" id="IPR050432">
    <property type="entry name" value="FAD-linked_Oxidoreductases_BP"/>
</dbReference>
<dbReference type="InterPro" id="IPR006094">
    <property type="entry name" value="Oxid_FAD_bind_N"/>
</dbReference>
<dbReference type="Gene3D" id="3.40.462.10">
    <property type="entry name" value="FAD-linked oxidases, C-terminal domain"/>
    <property type="match status" value="1"/>
</dbReference>
<dbReference type="InterPro" id="IPR016166">
    <property type="entry name" value="FAD-bd_PCMH"/>
</dbReference>
<evidence type="ECO:0000256" key="5">
    <source>
        <dbReference type="ARBA" id="ARBA00023002"/>
    </source>
</evidence>
<proteinExistence type="inferred from homology"/>
<evidence type="ECO:0000256" key="4">
    <source>
        <dbReference type="ARBA" id="ARBA00022827"/>
    </source>
</evidence>
<dbReference type="InterPro" id="IPR015345">
    <property type="entry name" value="Cytokinin_DH_FAD/cytokin-bd"/>
</dbReference>
<dbReference type="RefSeq" id="WP_132124281.1">
    <property type="nucleotide sequence ID" value="NZ_SLWS01000012.1"/>
</dbReference>
<dbReference type="InterPro" id="IPR006311">
    <property type="entry name" value="TAT_signal"/>
</dbReference>
<dbReference type="InterPro" id="IPR036318">
    <property type="entry name" value="FAD-bd_PCMH-like_sf"/>
</dbReference>
<comment type="similarity">
    <text evidence="2">Belongs to the oxygen-dependent FAD-linked oxidoreductase family.</text>
</comment>
<keyword evidence="8" id="KW-1185">Reference proteome</keyword>
<accession>A0A4R2J3V5</accession>
<dbReference type="OrthoDB" id="6278354at2"/>
<dbReference type="PROSITE" id="PS51387">
    <property type="entry name" value="FAD_PCMH"/>
    <property type="match status" value="1"/>
</dbReference>
<dbReference type="GO" id="GO:0071949">
    <property type="term" value="F:FAD binding"/>
    <property type="evidence" value="ECO:0007669"/>
    <property type="project" value="InterPro"/>
</dbReference>
<sequence length="500" mass="53488">MSDSAHSRRNLLKGIGVGAVVVGWSALDGSWVTAEAAPAASAVVSGAVPPLDGTLETSPEVLANFAGDFGGLVTGAPWAVLRPGSTQDIVKMVRFARCNGLKIAVSGRGGSGTDIESHSSYGQAEVPGGIAVDARALGKIYSIGNGYAVVGAGVTLWQLSDAALKVGQIPPSMTDYLPLSVGGVASLGGFGGTVFKYGLFNDNVLEMDVVTGEGTLVTGVSATNRPELFHAVLGGAGQVAIIVKAKVRLIPAPSRAKVYNLYYQDVATYQADQEKLLADGRFHHQSGTIQRKPDNSGWWYAIEAATFYNPPATPNDNALLRGLHDDRASMTTGDQTFREWTFRVDPFEQFWKDGGYWAMPHPWLSLFIPASAVKPLVTAVVAELTPEDLGGGFGIVLPVKTSKLTHPLVARPNEPVAYLFDLLRMPNPGDPNVQTYLQRNRKIYDLALTLGAKRYLVGAIPGMTQDEWRRHFGSAWPFLVAMKRRYDPDSVLTPGQGFFG</sequence>
<evidence type="ECO:0000259" key="6">
    <source>
        <dbReference type="PROSITE" id="PS51387"/>
    </source>
</evidence>
<dbReference type="PANTHER" id="PTHR13878:SF53">
    <property type="entry name" value="CYTOKININ DEHYDROGENASE 6"/>
    <property type="match status" value="1"/>
</dbReference>
<dbReference type="SUPFAM" id="SSF55103">
    <property type="entry name" value="FAD-linked oxidases, C-terminal domain"/>
    <property type="match status" value="1"/>
</dbReference>
<feature type="domain" description="FAD-binding PCMH-type" evidence="6">
    <location>
        <begin position="73"/>
        <end position="252"/>
    </location>
</feature>
<evidence type="ECO:0000256" key="3">
    <source>
        <dbReference type="ARBA" id="ARBA00022630"/>
    </source>
</evidence>
<dbReference type="GO" id="GO:0019139">
    <property type="term" value="F:cytokinin dehydrogenase activity"/>
    <property type="evidence" value="ECO:0007669"/>
    <property type="project" value="InterPro"/>
</dbReference>
<organism evidence="7 8">
    <name type="scientific">Actinocrispum wychmicini</name>
    <dbReference type="NCBI Taxonomy" id="1213861"/>
    <lineage>
        <taxon>Bacteria</taxon>
        <taxon>Bacillati</taxon>
        <taxon>Actinomycetota</taxon>
        <taxon>Actinomycetes</taxon>
        <taxon>Pseudonocardiales</taxon>
        <taxon>Pseudonocardiaceae</taxon>
        <taxon>Actinocrispum</taxon>
    </lineage>
</organism>
<name>A0A4R2J3V5_9PSEU</name>
<protein>
    <submittedName>
        <fullName evidence="7">FAD/FMN-containing dehydrogenase</fullName>
    </submittedName>
</protein>
<dbReference type="InterPro" id="IPR016164">
    <property type="entry name" value="FAD-linked_Oxase-like_C"/>
</dbReference>
<dbReference type="EMBL" id="SLWS01000012">
    <property type="protein sequence ID" value="TCO52337.1"/>
    <property type="molecule type" value="Genomic_DNA"/>
</dbReference>
<evidence type="ECO:0000256" key="2">
    <source>
        <dbReference type="ARBA" id="ARBA00005466"/>
    </source>
</evidence>
<dbReference type="Pfam" id="PF09265">
    <property type="entry name" value="Cytokin-bind"/>
    <property type="match status" value="1"/>
</dbReference>
<dbReference type="InterPro" id="IPR016170">
    <property type="entry name" value="Cytok_DH_C_sf"/>
</dbReference>
<dbReference type="Gene3D" id="3.30.43.10">
    <property type="entry name" value="Uridine Diphospho-n-acetylenolpyruvylglucosamine Reductase, domain 2"/>
    <property type="match status" value="2"/>
</dbReference>
<evidence type="ECO:0000256" key="1">
    <source>
        <dbReference type="ARBA" id="ARBA00001974"/>
    </source>
</evidence>
<dbReference type="InterPro" id="IPR016167">
    <property type="entry name" value="FAD-bd_PCMH_sub1"/>
</dbReference>
<dbReference type="Gene3D" id="3.30.465.10">
    <property type="match status" value="1"/>
</dbReference>
<dbReference type="Proteomes" id="UP000295680">
    <property type="component" value="Unassembled WGS sequence"/>
</dbReference>
<dbReference type="PANTHER" id="PTHR13878">
    <property type="entry name" value="GULONOLACTONE OXIDASE"/>
    <property type="match status" value="1"/>
</dbReference>
<evidence type="ECO:0000313" key="7">
    <source>
        <dbReference type="EMBL" id="TCO52337.1"/>
    </source>
</evidence>
<dbReference type="AlphaFoldDB" id="A0A4R2J3V5"/>
<dbReference type="InterPro" id="IPR016169">
    <property type="entry name" value="FAD-bd_PCMH_sub2"/>
</dbReference>
<comment type="caution">
    <text evidence="7">The sequence shown here is derived from an EMBL/GenBank/DDBJ whole genome shotgun (WGS) entry which is preliminary data.</text>
</comment>
<dbReference type="GO" id="GO:0009690">
    <property type="term" value="P:cytokinin metabolic process"/>
    <property type="evidence" value="ECO:0007669"/>
    <property type="project" value="InterPro"/>
</dbReference>
<keyword evidence="5" id="KW-0560">Oxidoreductase</keyword>
<keyword evidence="3" id="KW-0285">Flavoprotein</keyword>
<comment type="cofactor">
    <cofactor evidence="1">
        <name>FAD</name>
        <dbReference type="ChEBI" id="CHEBI:57692"/>
    </cofactor>
</comment>
<evidence type="ECO:0000313" key="8">
    <source>
        <dbReference type="Proteomes" id="UP000295680"/>
    </source>
</evidence>
<gene>
    <name evidence="7" type="ORF">EV192_11268</name>
</gene>
<dbReference type="SUPFAM" id="SSF56176">
    <property type="entry name" value="FAD-binding/transporter-associated domain-like"/>
    <property type="match status" value="1"/>
</dbReference>
<keyword evidence="4" id="KW-0274">FAD</keyword>
<dbReference type="PROSITE" id="PS51318">
    <property type="entry name" value="TAT"/>
    <property type="match status" value="1"/>
</dbReference>